<dbReference type="SUPFAM" id="SSF55718">
    <property type="entry name" value="SCP-like"/>
    <property type="match status" value="1"/>
</dbReference>
<sequence>MSRDLVPVSQAIRCSDVILDLSTHTKILLNFLEETASEVWQQRGRHVRRSEWTLHQTVAHLAASAEFYRAALQRAVLREKMTVPDLQQRRDLPAYNQREIQLRHHQQPPELIAALQQALEETLAVAQQLAPEQFAWPVAVPIFNRPLTVIELLETQIMHSSMVHVAQIARPANKEPLWRRYDPPALHRTLGRFFRLISLTYWPERGGNLRATFQFLVAGDAGGEWYVSVSPGGGQAGEGRVLKPQVTLWAANADALCLLFTDQISIGQALLRRKLVVRGNLLLATKLSQLFSPT</sequence>
<dbReference type="InterPro" id="IPR003033">
    <property type="entry name" value="SCP2_sterol-bd_dom"/>
</dbReference>
<dbReference type="AlphaFoldDB" id="A0A8J3IEL6"/>
<comment type="caution">
    <text evidence="3">The sequence shown here is derived from an EMBL/GenBank/DDBJ whole genome shotgun (WGS) entry which is preliminary data.</text>
</comment>
<dbReference type="EMBL" id="BNJK01000001">
    <property type="protein sequence ID" value="GHO91093.1"/>
    <property type="molecule type" value="Genomic_DNA"/>
</dbReference>
<accession>A0A8J3IEL6</accession>
<proteinExistence type="predicted"/>
<name>A0A8J3IEL6_9CHLR</name>
<dbReference type="Gene3D" id="1.20.120.450">
    <property type="entry name" value="dinb family like domain"/>
    <property type="match status" value="1"/>
</dbReference>
<dbReference type="RefSeq" id="WP_220202013.1">
    <property type="nucleotide sequence ID" value="NZ_BNJK01000001.1"/>
</dbReference>
<dbReference type="Pfam" id="PF11716">
    <property type="entry name" value="MDMPI_N"/>
    <property type="match status" value="1"/>
</dbReference>
<dbReference type="Proteomes" id="UP000597444">
    <property type="component" value="Unassembled WGS sequence"/>
</dbReference>
<keyword evidence="4" id="KW-1185">Reference proteome</keyword>
<evidence type="ECO:0008006" key="5">
    <source>
        <dbReference type="Google" id="ProtNLM"/>
    </source>
</evidence>
<reference evidence="3" key="1">
    <citation type="submission" date="2020-10" db="EMBL/GenBank/DDBJ databases">
        <title>Taxonomic study of unclassified bacteria belonging to the class Ktedonobacteria.</title>
        <authorList>
            <person name="Yabe S."/>
            <person name="Wang C.M."/>
            <person name="Zheng Y."/>
            <person name="Sakai Y."/>
            <person name="Cavaletti L."/>
            <person name="Monciardini P."/>
            <person name="Donadio S."/>
        </authorList>
    </citation>
    <scope>NUCLEOTIDE SEQUENCE</scope>
    <source>
        <strain evidence="3">ID150040</strain>
    </source>
</reference>
<evidence type="ECO:0000313" key="4">
    <source>
        <dbReference type="Proteomes" id="UP000597444"/>
    </source>
</evidence>
<feature type="domain" description="Mycothiol-dependent maleylpyruvate isomerase metal-binding" evidence="2">
    <location>
        <begin position="45"/>
        <end position="142"/>
    </location>
</feature>
<evidence type="ECO:0000313" key="3">
    <source>
        <dbReference type="EMBL" id="GHO91093.1"/>
    </source>
</evidence>
<gene>
    <name evidence="3" type="ORF">KSF_011410</name>
</gene>
<dbReference type="InterPro" id="IPR036527">
    <property type="entry name" value="SCP2_sterol-bd_dom_sf"/>
</dbReference>
<dbReference type="InterPro" id="IPR034660">
    <property type="entry name" value="DinB/YfiT-like"/>
</dbReference>
<dbReference type="InterPro" id="IPR024344">
    <property type="entry name" value="MDMPI_metal-binding"/>
</dbReference>
<evidence type="ECO:0000259" key="1">
    <source>
        <dbReference type="Pfam" id="PF02036"/>
    </source>
</evidence>
<dbReference type="Gene3D" id="3.30.1050.10">
    <property type="entry name" value="SCP2 sterol-binding domain"/>
    <property type="match status" value="1"/>
</dbReference>
<protein>
    <recommendedName>
        <fullName evidence="5">Mycothiol-dependent maleylpyruvate isomerase metal-binding domain-containing protein</fullName>
    </recommendedName>
</protein>
<dbReference type="SUPFAM" id="SSF109854">
    <property type="entry name" value="DinB/YfiT-like putative metalloenzymes"/>
    <property type="match status" value="1"/>
</dbReference>
<dbReference type="GO" id="GO:0046872">
    <property type="term" value="F:metal ion binding"/>
    <property type="evidence" value="ECO:0007669"/>
    <property type="project" value="InterPro"/>
</dbReference>
<dbReference type="Pfam" id="PF02036">
    <property type="entry name" value="SCP2"/>
    <property type="match status" value="1"/>
</dbReference>
<organism evidence="3 4">
    <name type="scientific">Reticulibacter mediterranei</name>
    <dbReference type="NCBI Taxonomy" id="2778369"/>
    <lineage>
        <taxon>Bacteria</taxon>
        <taxon>Bacillati</taxon>
        <taxon>Chloroflexota</taxon>
        <taxon>Ktedonobacteria</taxon>
        <taxon>Ktedonobacterales</taxon>
        <taxon>Reticulibacteraceae</taxon>
        <taxon>Reticulibacter</taxon>
    </lineage>
</organism>
<feature type="domain" description="SCP2" evidence="1">
    <location>
        <begin position="208"/>
        <end position="291"/>
    </location>
</feature>
<evidence type="ECO:0000259" key="2">
    <source>
        <dbReference type="Pfam" id="PF11716"/>
    </source>
</evidence>